<protein>
    <submittedName>
        <fullName evidence="1">Uncharacterized protein</fullName>
    </submittedName>
</protein>
<proteinExistence type="predicted"/>
<sequence>MDLPFLVYNYCVLPSIFWCQYLISAFFHLIVPLRVDT</sequence>
<evidence type="ECO:0000313" key="1">
    <source>
        <dbReference type="EMBL" id="JAD45585.1"/>
    </source>
</evidence>
<reference evidence="1" key="1">
    <citation type="submission" date="2014-09" db="EMBL/GenBank/DDBJ databases">
        <authorList>
            <person name="Magalhaes I.L.F."/>
            <person name="Oliveira U."/>
            <person name="Santos F.R."/>
            <person name="Vidigal T.H.D.A."/>
            <person name="Brescovit A.D."/>
            <person name="Santos A.J."/>
        </authorList>
    </citation>
    <scope>NUCLEOTIDE SEQUENCE</scope>
    <source>
        <tissue evidence="1">Shoot tissue taken approximately 20 cm above the soil surface</tissue>
    </source>
</reference>
<dbReference type="EMBL" id="GBRH01252310">
    <property type="protein sequence ID" value="JAD45585.1"/>
    <property type="molecule type" value="Transcribed_RNA"/>
</dbReference>
<reference evidence="1" key="2">
    <citation type="journal article" date="2015" name="Data Brief">
        <title>Shoot transcriptome of the giant reed, Arundo donax.</title>
        <authorList>
            <person name="Barrero R.A."/>
            <person name="Guerrero F.D."/>
            <person name="Moolhuijzen P."/>
            <person name="Goolsby J.A."/>
            <person name="Tidwell J."/>
            <person name="Bellgard S.E."/>
            <person name="Bellgard M.I."/>
        </authorList>
    </citation>
    <scope>NUCLEOTIDE SEQUENCE</scope>
    <source>
        <tissue evidence="1">Shoot tissue taken approximately 20 cm above the soil surface</tissue>
    </source>
</reference>
<dbReference type="AlphaFoldDB" id="A0A0A9A9C1"/>
<accession>A0A0A9A9C1</accession>
<name>A0A0A9A9C1_ARUDO</name>
<organism evidence="1">
    <name type="scientific">Arundo donax</name>
    <name type="common">Giant reed</name>
    <name type="synonym">Donax arundinaceus</name>
    <dbReference type="NCBI Taxonomy" id="35708"/>
    <lineage>
        <taxon>Eukaryota</taxon>
        <taxon>Viridiplantae</taxon>
        <taxon>Streptophyta</taxon>
        <taxon>Embryophyta</taxon>
        <taxon>Tracheophyta</taxon>
        <taxon>Spermatophyta</taxon>
        <taxon>Magnoliopsida</taxon>
        <taxon>Liliopsida</taxon>
        <taxon>Poales</taxon>
        <taxon>Poaceae</taxon>
        <taxon>PACMAD clade</taxon>
        <taxon>Arundinoideae</taxon>
        <taxon>Arundineae</taxon>
        <taxon>Arundo</taxon>
    </lineage>
</organism>